<dbReference type="Pfam" id="PF08282">
    <property type="entry name" value="Hydrolase_3"/>
    <property type="match status" value="1"/>
</dbReference>
<dbReference type="SFLD" id="SFLDS00003">
    <property type="entry name" value="Haloacid_Dehalogenase"/>
    <property type="match status" value="1"/>
</dbReference>
<dbReference type="Gene3D" id="3.40.50.1000">
    <property type="entry name" value="HAD superfamily/HAD-like"/>
    <property type="match status" value="1"/>
</dbReference>
<protein>
    <submittedName>
        <fullName evidence="1">Cof-type HAD-IIB family hydrolase</fullName>
    </submittedName>
</protein>
<proteinExistence type="predicted"/>
<sequence>MTERIRVVASDFDGTILKNGAQEVDEIYFPLIRSLKARGISFIAASGRQYGNLRRLLAPVADEISFICENGALVAQGRRILSINEIERGLVDAMISDMERVEGAECLISCADTSCVAPVNPGFVDYLRNTVKNTVSVFDSLTQVKEPIIKLAMYWPEGIPQEKELWFREKYGSHLNVVDGGGGWLDFTNKGVDKGSALRYLAGVEDFGLDEVLCFGDSGNDVGMLRAAGLSYAMDTAKDEVKACADRQCSMVSDVLKQLLQ</sequence>
<dbReference type="PROSITE" id="PS01229">
    <property type="entry name" value="COF_2"/>
    <property type="match status" value="1"/>
</dbReference>
<dbReference type="SUPFAM" id="SSF56784">
    <property type="entry name" value="HAD-like"/>
    <property type="match status" value="1"/>
</dbReference>
<dbReference type="PANTHER" id="PTHR10000:SF53">
    <property type="entry name" value="5-AMINO-6-(5-PHOSPHO-D-RIBITYLAMINO)URACIL PHOSPHATASE YBJI-RELATED"/>
    <property type="match status" value="1"/>
</dbReference>
<reference evidence="1" key="2">
    <citation type="submission" date="2021-04" db="EMBL/GenBank/DDBJ databases">
        <authorList>
            <person name="Gilroy R."/>
        </authorList>
    </citation>
    <scope>NUCLEOTIDE SEQUENCE</scope>
    <source>
        <strain evidence="1">ChiBcec1-1630</strain>
    </source>
</reference>
<dbReference type="GO" id="GO:0005829">
    <property type="term" value="C:cytosol"/>
    <property type="evidence" value="ECO:0007669"/>
    <property type="project" value="TreeGrafter"/>
</dbReference>
<dbReference type="NCBIfam" id="TIGR01484">
    <property type="entry name" value="HAD-SF-IIB"/>
    <property type="match status" value="1"/>
</dbReference>
<name>A0A9D2TT36_9FIRM</name>
<accession>A0A9D2TT36</accession>
<evidence type="ECO:0000313" key="1">
    <source>
        <dbReference type="EMBL" id="HJC88140.1"/>
    </source>
</evidence>
<dbReference type="PANTHER" id="PTHR10000">
    <property type="entry name" value="PHOSPHOSERINE PHOSPHATASE"/>
    <property type="match status" value="1"/>
</dbReference>
<dbReference type="GO" id="GO:0016791">
    <property type="term" value="F:phosphatase activity"/>
    <property type="evidence" value="ECO:0007669"/>
    <property type="project" value="TreeGrafter"/>
</dbReference>
<organism evidence="1 2">
    <name type="scientific">Candidatus Eisenbergiella intestinigallinarum</name>
    <dbReference type="NCBI Taxonomy" id="2838549"/>
    <lineage>
        <taxon>Bacteria</taxon>
        <taxon>Bacillati</taxon>
        <taxon>Bacillota</taxon>
        <taxon>Clostridia</taxon>
        <taxon>Lachnospirales</taxon>
        <taxon>Lachnospiraceae</taxon>
        <taxon>Eisenbergiella</taxon>
    </lineage>
</organism>
<dbReference type="GO" id="GO:0000287">
    <property type="term" value="F:magnesium ion binding"/>
    <property type="evidence" value="ECO:0007669"/>
    <property type="project" value="TreeGrafter"/>
</dbReference>
<reference evidence="1" key="1">
    <citation type="journal article" date="2021" name="PeerJ">
        <title>Extensive microbial diversity within the chicken gut microbiome revealed by metagenomics and culture.</title>
        <authorList>
            <person name="Gilroy R."/>
            <person name="Ravi A."/>
            <person name="Getino M."/>
            <person name="Pursley I."/>
            <person name="Horton D.L."/>
            <person name="Alikhan N.F."/>
            <person name="Baker D."/>
            <person name="Gharbi K."/>
            <person name="Hall N."/>
            <person name="Watson M."/>
            <person name="Adriaenssens E.M."/>
            <person name="Foster-Nyarko E."/>
            <person name="Jarju S."/>
            <person name="Secka A."/>
            <person name="Antonio M."/>
            <person name="Oren A."/>
            <person name="Chaudhuri R.R."/>
            <person name="La Ragione R."/>
            <person name="Hildebrand F."/>
            <person name="Pallen M.J."/>
        </authorList>
    </citation>
    <scope>NUCLEOTIDE SEQUENCE</scope>
    <source>
        <strain evidence="1">ChiBcec1-1630</strain>
    </source>
</reference>
<gene>
    <name evidence="1" type="ORF">H9926_09010</name>
</gene>
<evidence type="ECO:0000313" key="2">
    <source>
        <dbReference type="Proteomes" id="UP000823922"/>
    </source>
</evidence>
<dbReference type="SFLD" id="SFLDG01140">
    <property type="entry name" value="C2.B:_Phosphomannomutase_and_P"/>
    <property type="match status" value="1"/>
</dbReference>
<dbReference type="Gene3D" id="3.30.1240.10">
    <property type="match status" value="1"/>
</dbReference>
<dbReference type="AlphaFoldDB" id="A0A9D2TT36"/>
<dbReference type="InterPro" id="IPR023214">
    <property type="entry name" value="HAD_sf"/>
</dbReference>
<comment type="caution">
    <text evidence="1">The sequence shown here is derived from an EMBL/GenBank/DDBJ whole genome shotgun (WGS) entry which is preliminary data.</text>
</comment>
<dbReference type="EMBL" id="DWVS01000223">
    <property type="protein sequence ID" value="HJC88140.1"/>
    <property type="molecule type" value="Genomic_DNA"/>
</dbReference>
<keyword evidence="1" id="KW-0378">Hydrolase</keyword>
<dbReference type="InterPro" id="IPR036412">
    <property type="entry name" value="HAD-like_sf"/>
</dbReference>
<dbReference type="Proteomes" id="UP000823922">
    <property type="component" value="Unassembled WGS sequence"/>
</dbReference>
<dbReference type="InterPro" id="IPR006379">
    <property type="entry name" value="HAD-SF_hydro_IIB"/>
</dbReference>